<reference evidence="3" key="1">
    <citation type="submission" date="2017-09" db="EMBL/GenBank/DDBJ databases">
        <title>Luteimonas liuhanmingii sp.nov., isolated from the intestinal contents of Tibetan Plateau Pika in Yushu, Qinghai Province, China.</title>
        <authorList>
            <person name="Gui Z."/>
        </authorList>
    </citation>
    <scope>NUCLEOTIDE SEQUENCE [LARGE SCALE GENOMIC DNA]</scope>
    <source>
        <strain evidence="3">100111</strain>
    </source>
</reference>
<dbReference type="SMART" id="SM00382">
    <property type="entry name" value="AAA"/>
    <property type="match status" value="1"/>
</dbReference>
<dbReference type="GO" id="GO:0006270">
    <property type="term" value="P:DNA replication initiation"/>
    <property type="evidence" value="ECO:0007669"/>
    <property type="project" value="TreeGrafter"/>
</dbReference>
<dbReference type="Proteomes" id="UP000218968">
    <property type="component" value="Chromosome"/>
</dbReference>
<dbReference type="KEGG" id="lum:CNR27_13290"/>
<dbReference type="EMBL" id="CP023406">
    <property type="protein sequence ID" value="ATD68284.1"/>
    <property type="molecule type" value="Genomic_DNA"/>
</dbReference>
<dbReference type="Gene3D" id="1.10.8.60">
    <property type="match status" value="1"/>
</dbReference>
<evidence type="ECO:0000259" key="1">
    <source>
        <dbReference type="SMART" id="SM00382"/>
    </source>
</evidence>
<evidence type="ECO:0000313" key="2">
    <source>
        <dbReference type="EMBL" id="ATD68284.1"/>
    </source>
</evidence>
<feature type="domain" description="AAA+ ATPase" evidence="1">
    <location>
        <begin position="42"/>
        <end position="148"/>
    </location>
</feature>
<gene>
    <name evidence="2" type="ORF">CNR27_13290</name>
</gene>
<proteinExistence type="predicted"/>
<dbReference type="Pfam" id="PF00308">
    <property type="entry name" value="Bac_DnaA"/>
    <property type="match status" value="1"/>
</dbReference>
<dbReference type="InterPro" id="IPR013317">
    <property type="entry name" value="DnaA_dom"/>
</dbReference>
<dbReference type="NCBIfam" id="TIGR03420">
    <property type="entry name" value="DnaA_homol_Hda"/>
    <property type="match status" value="1"/>
</dbReference>
<dbReference type="InterPro" id="IPR003593">
    <property type="entry name" value="AAA+_ATPase"/>
</dbReference>
<dbReference type="Gene3D" id="3.40.50.300">
    <property type="entry name" value="P-loop containing nucleotide triphosphate hydrolases"/>
    <property type="match status" value="1"/>
</dbReference>
<keyword evidence="3" id="KW-1185">Reference proteome</keyword>
<organism evidence="2 3">
    <name type="scientific">Luteimonas chenhongjianii</name>
    <dbReference type="NCBI Taxonomy" id="2006110"/>
    <lineage>
        <taxon>Bacteria</taxon>
        <taxon>Pseudomonadati</taxon>
        <taxon>Pseudomonadota</taxon>
        <taxon>Gammaproteobacteria</taxon>
        <taxon>Lysobacterales</taxon>
        <taxon>Lysobacteraceae</taxon>
        <taxon>Luteimonas</taxon>
    </lineage>
</organism>
<dbReference type="InterPro" id="IPR017788">
    <property type="entry name" value="Hda"/>
</dbReference>
<dbReference type="SUPFAM" id="SSF52540">
    <property type="entry name" value="P-loop containing nucleoside triphosphate hydrolases"/>
    <property type="match status" value="1"/>
</dbReference>
<sequence length="233" mass="25487">MSTSSPQLPLALRYPPDQRLETFVSPDPALLPQLRDFALAGVRRGLFVEGASGTGKTHLAIALCAEADKLGRRAVYLPLRGIAGRLRDAAEGLDGHDLVAIDDVEAIVGDRDAEVALFDLHNRLHDAGRAVFYTAPAAPDQLDIGLPDLRSRLGQCVRVPLPALDDAGRHDLLRLRAERRGLQVDAATIDWLLRRVDRDLLALTALLDRLDHASLASQRRLTVPFVRQVLAKD</sequence>
<dbReference type="PANTHER" id="PTHR30050:SF5">
    <property type="entry name" value="DNAA REGULATORY INACTIVATOR HDA"/>
    <property type="match status" value="1"/>
</dbReference>
<accession>A0A290XGK8</accession>
<dbReference type="InterPro" id="IPR027417">
    <property type="entry name" value="P-loop_NTPase"/>
</dbReference>
<dbReference type="RefSeq" id="WP_096299494.1">
    <property type="nucleotide sequence ID" value="NZ_CP023406.1"/>
</dbReference>
<protein>
    <submittedName>
        <fullName evidence="2">DnaA regulatory inactivator Hda</fullName>
    </submittedName>
</protein>
<dbReference type="GO" id="GO:0032297">
    <property type="term" value="P:negative regulation of DNA-templated DNA replication initiation"/>
    <property type="evidence" value="ECO:0007669"/>
    <property type="project" value="InterPro"/>
</dbReference>
<dbReference type="Pfam" id="PF22688">
    <property type="entry name" value="Hda_lid"/>
    <property type="match status" value="1"/>
</dbReference>
<dbReference type="CDD" id="cd00009">
    <property type="entry name" value="AAA"/>
    <property type="match status" value="1"/>
</dbReference>
<dbReference type="InterPro" id="IPR055199">
    <property type="entry name" value="Hda_lid"/>
</dbReference>
<dbReference type="PANTHER" id="PTHR30050">
    <property type="entry name" value="CHROMOSOMAL REPLICATION INITIATOR PROTEIN DNAA"/>
    <property type="match status" value="1"/>
</dbReference>
<name>A0A290XGK8_9GAMM</name>
<dbReference type="OrthoDB" id="9784878at2"/>
<evidence type="ECO:0000313" key="3">
    <source>
        <dbReference type="Proteomes" id="UP000218968"/>
    </source>
</evidence>
<dbReference type="AlphaFoldDB" id="A0A290XGK8"/>